<dbReference type="Pfam" id="PF00905">
    <property type="entry name" value="Transpeptidase"/>
    <property type="match status" value="1"/>
</dbReference>
<evidence type="ECO:0000256" key="4">
    <source>
        <dbReference type="ARBA" id="ARBA00022679"/>
    </source>
</evidence>
<keyword evidence="4" id="KW-0808">Transferase</keyword>
<feature type="region of interest" description="Disordered" evidence="9">
    <location>
        <begin position="695"/>
        <end position="745"/>
    </location>
</feature>
<dbReference type="SUPFAM" id="SSF53955">
    <property type="entry name" value="Lysozyme-like"/>
    <property type="match status" value="1"/>
</dbReference>
<keyword evidence="2" id="KW-0645">Protease</keyword>
<evidence type="ECO:0000313" key="13">
    <source>
        <dbReference type="EMBL" id="GAA1396163.1"/>
    </source>
</evidence>
<dbReference type="EMBL" id="BAAAKJ010000171">
    <property type="protein sequence ID" value="GAA1396163.1"/>
    <property type="molecule type" value="Genomic_DNA"/>
</dbReference>
<dbReference type="InterPro" id="IPR023346">
    <property type="entry name" value="Lysozyme-like_dom_sf"/>
</dbReference>
<evidence type="ECO:0000259" key="12">
    <source>
        <dbReference type="Pfam" id="PF00912"/>
    </source>
</evidence>
<feature type="transmembrane region" description="Helical" evidence="10">
    <location>
        <begin position="31"/>
        <end position="53"/>
    </location>
</feature>
<sequence>MESNLLPIPDPADGDAPGPSRRSPVRFVRHGAAFLGVSVVSGALLAGMALPAVGAIGLTAKNTAEGFDDIPDDFKTPPLTQVTQVFDAKGGLIARVYERDRIVLTADQMSPYMRQAQVDIEDARFYEHGAVDLKGVLRAISKNAESGTAAEGASTLTQQYVKNVNVEKAGDDPVAVKEAMRKTLGRKIQELKIAIRLEEELTKEQILTNYLNITFFGNGAYGVEAASQRYFGKANKDLTVAEAATLAGLVQNPSKYDPKAHPQAALNRRNVVIDKLLENKHITEEQAQEAKAAPLGLNYKEPQNGCITAQAGMGFFCDYVRQVVKQDPVFGASAAERKRFWDQGGLNIHTTLDPDKQTAAQNAVSSHVRVTDSVSAAASMVEPGTGKILAMAQTRPYGIDRTKNQTVVNFNVDAAMGGGNGFQPGSTFKPVVAAAALEAGLPPTQEYSSPNRMEYPTMKTCEGTWKNTGRPKVTVPNESASEVGPYQLKEAMALSVNTYFVQMEQEIGLCAVKQMANKVGITAKASGKALEEVPAMALGVEEVSPLTMAGVYAAFAAGGRFCAPVAINRITTIDGRDVPAPPARCETAFSESTARVLNTILNGVTESGGTGAALHLEGDRQIAGKTGTSDKKKAAWFSGYTPQLATAVWLGGPNGGVEMRDITINGKRHAEVFGATGPGPIWRDAMNQALRGTPKQSLPMADIPDPAPRTDPGTTGTGAPTSGSSSGSSGAPSNAPSNTPPGKRR</sequence>
<feature type="domain" description="Penicillin-binding protein transpeptidase" evidence="11">
    <location>
        <begin position="377"/>
        <end position="649"/>
    </location>
</feature>
<evidence type="ECO:0000256" key="6">
    <source>
        <dbReference type="ARBA" id="ARBA00023268"/>
    </source>
</evidence>
<evidence type="ECO:0000256" key="3">
    <source>
        <dbReference type="ARBA" id="ARBA00022676"/>
    </source>
</evidence>
<comment type="catalytic activity">
    <reaction evidence="8">
        <text>[GlcNAc-(1-&gt;4)-Mur2Ac(oyl-L-Ala-gamma-D-Glu-L-Lys-D-Ala-D-Ala)](n)-di-trans,octa-cis-undecaprenyl diphosphate + beta-D-GlcNAc-(1-&gt;4)-Mur2Ac(oyl-L-Ala-gamma-D-Glu-L-Lys-D-Ala-D-Ala)-di-trans,octa-cis-undecaprenyl diphosphate = [GlcNAc-(1-&gt;4)-Mur2Ac(oyl-L-Ala-gamma-D-Glu-L-Lys-D-Ala-D-Ala)](n+1)-di-trans,octa-cis-undecaprenyl diphosphate + di-trans,octa-cis-undecaprenyl diphosphate + H(+)</text>
        <dbReference type="Rhea" id="RHEA:23708"/>
        <dbReference type="Rhea" id="RHEA-COMP:9602"/>
        <dbReference type="Rhea" id="RHEA-COMP:9603"/>
        <dbReference type="ChEBI" id="CHEBI:15378"/>
        <dbReference type="ChEBI" id="CHEBI:58405"/>
        <dbReference type="ChEBI" id="CHEBI:60033"/>
        <dbReference type="ChEBI" id="CHEBI:78435"/>
        <dbReference type="EC" id="2.4.99.28"/>
    </reaction>
</comment>
<dbReference type="InterPro" id="IPR036950">
    <property type="entry name" value="PBP_transglycosylase"/>
</dbReference>
<keyword evidence="6" id="KW-0511">Multifunctional enzyme</keyword>
<dbReference type="PANTHER" id="PTHR32282:SF33">
    <property type="entry name" value="PEPTIDOGLYCAN GLYCOSYLTRANSFERASE"/>
    <property type="match status" value="1"/>
</dbReference>
<dbReference type="PANTHER" id="PTHR32282">
    <property type="entry name" value="BINDING PROTEIN TRANSPEPTIDASE, PUTATIVE-RELATED"/>
    <property type="match status" value="1"/>
</dbReference>
<dbReference type="InterPro" id="IPR001264">
    <property type="entry name" value="Glyco_trans_51"/>
</dbReference>
<gene>
    <name evidence="13" type="ORF">GCM10009639_32010</name>
</gene>
<dbReference type="RefSeq" id="WP_344335391.1">
    <property type="nucleotide sequence ID" value="NZ_BAAAKJ010000171.1"/>
</dbReference>
<comment type="catalytic activity">
    <reaction evidence="7">
        <text>Preferential cleavage: (Ac)2-L-Lys-D-Ala-|-D-Ala. Also transpeptidation of peptidyl-alanyl moieties that are N-acyl substituents of D-alanine.</text>
        <dbReference type="EC" id="3.4.16.4"/>
    </reaction>
</comment>
<dbReference type="InterPro" id="IPR050396">
    <property type="entry name" value="Glycosyltr_51/Transpeptidase"/>
</dbReference>
<protein>
    <submittedName>
        <fullName evidence="13">Transglycosylase domain-containing protein</fullName>
    </submittedName>
</protein>
<keyword evidence="10" id="KW-1133">Transmembrane helix</keyword>
<evidence type="ECO:0000256" key="8">
    <source>
        <dbReference type="ARBA" id="ARBA00049902"/>
    </source>
</evidence>
<evidence type="ECO:0000256" key="9">
    <source>
        <dbReference type="SAM" id="MobiDB-lite"/>
    </source>
</evidence>
<feature type="compositionally biased region" description="Low complexity" evidence="9">
    <location>
        <begin position="710"/>
        <end position="745"/>
    </location>
</feature>
<dbReference type="Pfam" id="PF00912">
    <property type="entry name" value="Transgly"/>
    <property type="match status" value="1"/>
</dbReference>
<evidence type="ECO:0000256" key="7">
    <source>
        <dbReference type="ARBA" id="ARBA00034000"/>
    </source>
</evidence>
<evidence type="ECO:0000256" key="1">
    <source>
        <dbReference type="ARBA" id="ARBA00022645"/>
    </source>
</evidence>
<keyword evidence="5" id="KW-0378">Hydrolase</keyword>
<keyword evidence="10" id="KW-0472">Membrane</keyword>
<accession>A0ABN1Y2K1</accession>
<evidence type="ECO:0000256" key="5">
    <source>
        <dbReference type="ARBA" id="ARBA00022801"/>
    </source>
</evidence>
<keyword evidence="10" id="KW-0812">Transmembrane</keyword>
<keyword evidence="3" id="KW-0328">Glycosyltransferase</keyword>
<dbReference type="InterPro" id="IPR001460">
    <property type="entry name" value="PCN-bd_Tpept"/>
</dbReference>
<dbReference type="Gene3D" id="1.10.3810.10">
    <property type="entry name" value="Biosynthetic peptidoglycan transglycosylase-like"/>
    <property type="match status" value="1"/>
</dbReference>
<dbReference type="Gene3D" id="3.40.710.10">
    <property type="entry name" value="DD-peptidase/beta-lactamase superfamily"/>
    <property type="match status" value="1"/>
</dbReference>
<comment type="caution">
    <text evidence="13">The sequence shown here is derived from an EMBL/GenBank/DDBJ whole genome shotgun (WGS) entry which is preliminary data.</text>
</comment>
<evidence type="ECO:0000313" key="14">
    <source>
        <dbReference type="Proteomes" id="UP001499863"/>
    </source>
</evidence>
<dbReference type="InterPro" id="IPR012338">
    <property type="entry name" value="Beta-lactam/transpept-like"/>
</dbReference>
<evidence type="ECO:0000256" key="2">
    <source>
        <dbReference type="ARBA" id="ARBA00022670"/>
    </source>
</evidence>
<dbReference type="Proteomes" id="UP001499863">
    <property type="component" value="Unassembled WGS sequence"/>
</dbReference>
<reference evidence="13 14" key="1">
    <citation type="journal article" date="2019" name="Int. J. Syst. Evol. Microbiol.">
        <title>The Global Catalogue of Microorganisms (GCM) 10K type strain sequencing project: providing services to taxonomists for standard genome sequencing and annotation.</title>
        <authorList>
            <consortium name="The Broad Institute Genomics Platform"/>
            <consortium name="The Broad Institute Genome Sequencing Center for Infectious Disease"/>
            <person name="Wu L."/>
            <person name="Ma J."/>
        </authorList>
    </citation>
    <scope>NUCLEOTIDE SEQUENCE [LARGE SCALE GENOMIC DNA]</scope>
    <source>
        <strain evidence="13 14">JCM 12393</strain>
    </source>
</reference>
<proteinExistence type="predicted"/>
<name>A0ABN1Y2K1_9ACTN</name>
<keyword evidence="14" id="KW-1185">Reference proteome</keyword>
<feature type="region of interest" description="Disordered" evidence="9">
    <location>
        <begin position="1"/>
        <end position="23"/>
    </location>
</feature>
<feature type="domain" description="Glycosyl transferase family 51" evidence="12">
    <location>
        <begin position="92"/>
        <end position="276"/>
    </location>
</feature>
<keyword evidence="1" id="KW-0121">Carboxypeptidase</keyword>
<dbReference type="SUPFAM" id="SSF56601">
    <property type="entry name" value="beta-lactamase/transpeptidase-like"/>
    <property type="match status" value="1"/>
</dbReference>
<evidence type="ECO:0000256" key="10">
    <source>
        <dbReference type="SAM" id="Phobius"/>
    </source>
</evidence>
<evidence type="ECO:0000259" key="11">
    <source>
        <dbReference type="Pfam" id="PF00905"/>
    </source>
</evidence>
<organism evidence="13 14">
    <name type="scientific">Kitasatospora putterlickiae</name>
    <dbReference type="NCBI Taxonomy" id="221725"/>
    <lineage>
        <taxon>Bacteria</taxon>
        <taxon>Bacillati</taxon>
        <taxon>Actinomycetota</taxon>
        <taxon>Actinomycetes</taxon>
        <taxon>Kitasatosporales</taxon>
        <taxon>Streptomycetaceae</taxon>
        <taxon>Kitasatospora</taxon>
    </lineage>
</organism>